<dbReference type="Pfam" id="PF09335">
    <property type="entry name" value="VTT_dom"/>
    <property type="match status" value="1"/>
</dbReference>
<sequence length="243" mass="26365">MRILIATQTTGCAEPMSRPLLIVIVSLVALAGLGLLWQWLAMNDALSPERLMELVQYSVAWRDSPWAVLVVVAVYAGASLVVFPLSILVAVTGLMFGPWWGFGYALAGTLVASATTYWAGRKLGRDALLRHGGHRLNGIAKHLAGRGIRTMTVVNLLPLAPFTLTNMMAGAFHLRFRDYMLGSLIGIVPGLVGMTLLGSQLGSLVTAENRSDLYYALGGLVLAVLVLLGLKRYATYRQQRSRR</sequence>
<comment type="subcellular location">
    <subcellularLocation>
        <location evidence="1 6">Cell membrane</location>
        <topology evidence="1 6">Multi-pass membrane protein</topology>
    </subcellularLocation>
</comment>
<dbReference type="InterPro" id="IPR032816">
    <property type="entry name" value="VTT_dom"/>
</dbReference>
<dbReference type="PANTHER" id="PTHR12677:SF59">
    <property type="entry name" value="GOLGI APPARATUS MEMBRANE PROTEIN TVP38-RELATED"/>
    <property type="match status" value="1"/>
</dbReference>
<dbReference type="EMBL" id="FOPY01000002">
    <property type="protein sequence ID" value="SFH26520.1"/>
    <property type="molecule type" value="Genomic_DNA"/>
</dbReference>
<evidence type="ECO:0000256" key="3">
    <source>
        <dbReference type="ARBA" id="ARBA00022692"/>
    </source>
</evidence>
<feature type="transmembrane region" description="Helical" evidence="6">
    <location>
        <begin position="99"/>
        <end position="120"/>
    </location>
</feature>
<gene>
    <name evidence="8" type="ORF">SAMN04487959_1023</name>
</gene>
<dbReference type="InterPro" id="IPR015414">
    <property type="entry name" value="TMEM64"/>
</dbReference>
<evidence type="ECO:0000259" key="7">
    <source>
        <dbReference type="Pfam" id="PF09335"/>
    </source>
</evidence>
<accession>A0A1I2YLT8</accession>
<dbReference type="STRING" id="442341.SAMN04487959_1023"/>
<feature type="transmembrane region" description="Helical" evidence="6">
    <location>
        <begin position="213"/>
        <end position="234"/>
    </location>
</feature>
<name>A0A1I2YLT8_9GAMM</name>
<evidence type="ECO:0000256" key="6">
    <source>
        <dbReference type="RuleBase" id="RU366058"/>
    </source>
</evidence>
<evidence type="ECO:0000256" key="1">
    <source>
        <dbReference type="ARBA" id="ARBA00004651"/>
    </source>
</evidence>
<feature type="transmembrane region" description="Helical" evidence="6">
    <location>
        <begin position="66"/>
        <end position="92"/>
    </location>
</feature>
<feature type="transmembrane region" description="Helical" evidence="6">
    <location>
        <begin position="179"/>
        <end position="201"/>
    </location>
</feature>
<keyword evidence="4 6" id="KW-1133">Transmembrane helix</keyword>
<comment type="similarity">
    <text evidence="6">Belongs to the TVP38/TMEM64 family.</text>
</comment>
<keyword evidence="3 6" id="KW-0812">Transmembrane</keyword>
<dbReference type="PANTHER" id="PTHR12677">
    <property type="entry name" value="GOLGI APPARATUS MEMBRANE PROTEIN TVP38-RELATED"/>
    <property type="match status" value="1"/>
</dbReference>
<dbReference type="Proteomes" id="UP000199040">
    <property type="component" value="Unassembled WGS sequence"/>
</dbReference>
<reference evidence="8 9" key="1">
    <citation type="submission" date="2016-10" db="EMBL/GenBank/DDBJ databases">
        <authorList>
            <person name="de Groot N.N."/>
        </authorList>
    </citation>
    <scope>NUCLEOTIDE SEQUENCE [LARGE SCALE GENOMIC DNA]</scope>
    <source>
        <strain evidence="8 9">CGMCC 1.6848</strain>
    </source>
</reference>
<feature type="domain" description="VTT" evidence="7">
    <location>
        <begin position="83"/>
        <end position="199"/>
    </location>
</feature>
<keyword evidence="9" id="KW-1185">Reference proteome</keyword>
<dbReference type="GO" id="GO:0005886">
    <property type="term" value="C:plasma membrane"/>
    <property type="evidence" value="ECO:0007669"/>
    <property type="project" value="UniProtKB-SubCell"/>
</dbReference>
<protein>
    <recommendedName>
        <fullName evidence="6">TVP38/TMEM64 family membrane protein</fullName>
    </recommendedName>
</protein>
<dbReference type="AlphaFoldDB" id="A0A1I2YLT8"/>
<organism evidence="8 9">
    <name type="scientific">Modicisalibacter xianhensis</name>
    <dbReference type="NCBI Taxonomy" id="442341"/>
    <lineage>
        <taxon>Bacteria</taxon>
        <taxon>Pseudomonadati</taxon>
        <taxon>Pseudomonadota</taxon>
        <taxon>Gammaproteobacteria</taxon>
        <taxon>Oceanospirillales</taxon>
        <taxon>Halomonadaceae</taxon>
        <taxon>Modicisalibacter</taxon>
    </lineage>
</organism>
<evidence type="ECO:0000256" key="2">
    <source>
        <dbReference type="ARBA" id="ARBA00022475"/>
    </source>
</evidence>
<evidence type="ECO:0000313" key="9">
    <source>
        <dbReference type="Proteomes" id="UP000199040"/>
    </source>
</evidence>
<evidence type="ECO:0000256" key="4">
    <source>
        <dbReference type="ARBA" id="ARBA00022989"/>
    </source>
</evidence>
<feature type="transmembrane region" description="Helical" evidence="6">
    <location>
        <begin position="153"/>
        <end position="172"/>
    </location>
</feature>
<proteinExistence type="inferred from homology"/>
<evidence type="ECO:0000313" key="8">
    <source>
        <dbReference type="EMBL" id="SFH26520.1"/>
    </source>
</evidence>
<evidence type="ECO:0000256" key="5">
    <source>
        <dbReference type="ARBA" id="ARBA00023136"/>
    </source>
</evidence>
<keyword evidence="2 6" id="KW-1003">Cell membrane</keyword>
<keyword evidence="5 6" id="KW-0472">Membrane</keyword>
<feature type="transmembrane region" description="Helical" evidence="6">
    <location>
        <begin position="20"/>
        <end position="40"/>
    </location>
</feature>